<dbReference type="InterPro" id="IPR029063">
    <property type="entry name" value="SAM-dependent_MTases_sf"/>
</dbReference>
<gene>
    <name evidence="2" type="ORF">D0863_02730</name>
</gene>
<protein>
    <recommendedName>
        <fullName evidence="4">Nicotinamide N-methyltransferase</fullName>
    </recommendedName>
</protein>
<dbReference type="GO" id="GO:0008757">
    <property type="term" value="F:S-adenosylmethionine-dependent methyltransferase activity"/>
    <property type="evidence" value="ECO:0007669"/>
    <property type="project" value="UniProtKB-ARBA"/>
</dbReference>
<dbReference type="GO" id="GO:0005737">
    <property type="term" value="C:cytoplasm"/>
    <property type="evidence" value="ECO:0007669"/>
    <property type="project" value="TreeGrafter"/>
</dbReference>
<dbReference type="InterPro" id="IPR019410">
    <property type="entry name" value="Methyltransf_16"/>
</dbReference>
<dbReference type="OrthoDB" id="407325at2759"/>
<evidence type="ECO:0000313" key="3">
    <source>
        <dbReference type="Proteomes" id="UP000269276"/>
    </source>
</evidence>
<dbReference type="AlphaFoldDB" id="A0A3M7EF72"/>
<dbReference type="PANTHER" id="PTHR14614:SF104">
    <property type="entry name" value="N-METHYLTRANSFERASE, PUTATIVE (AFU_ORTHOLOGUE AFUA_1G17750)-RELATED"/>
    <property type="match status" value="1"/>
</dbReference>
<dbReference type="PANTHER" id="PTHR14614">
    <property type="entry name" value="HEPATOCELLULAR CARCINOMA-ASSOCIATED ANTIGEN"/>
    <property type="match status" value="1"/>
</dbReference>
<feature type="compositionally biased region" description="Basic and acidic residues" evidence="1">
    <location>
        <begin position="280"/>
        <end position="298"/>
    </location>
</feature>
<evidence type="ECO:0000313" key="2">
    <source>
        <dbReference type="EMBL" id="RMY75222.1"/>
    </source>
</evidence>
<comment type="caution">
    <text evidence="2">The sequence shown here is derived from an EMBL/GenBank/DDBJ whole genome shotgun (WGS) entry which is preliminary data.</text>
</comment>
<organism evidence="2 3">
    <name type="scientific">Hortaea werneckii</name>
    <name type="common">Black yeast</name>
    <name type="synonym">Cladosporium werneckii</name>
    <dbReference type="NCBI Taxonomy" id="91943"/>
    <lineage>
        <taxon>Eukaryota</taxon>
        <taxon>Fungi</taxon>
        <taxon>Dikarya</taxon>
        <taxon>Ascomycota</taxon>
        <taxon>Pezizomycotina</taxon>
        <taxon>Dothideomycetes</taxon>
        <taxon>Dothideomycetidae</taxon>
        <taxon>Mycosphaerellales</taxon>
        <taxon>Teratosphaeriaceae</taxon>
        <taxon>Hortaea</taxon>
    </lineage>
</organism>
<feature type="region of interest" description="Disordered" evidence="1">
    <location>
        <begin position="278"/>
        <end position="298"/>
    </location>
</feature>
<dbReference type="Gene3D" id="3.40.50.150">
    <property type="entry name" value="Vaccinia Virus protein VP39"/>
    <property type="match status" value="1"/>
</dbReference>
<sequence>MHDALHPVNPVVILERLPMPVLTDVIQIIPPDRDEDPEDIFAAAPGLIFTDDFQNLHGDKGYTIVYKSKWGPIELKTADPQAEGERQLFSHYLWNASISLAERISYDGDSGNNTWSVKGERVLELGAGTDSYLSRGPGRDCSQSGRSGDGWVVLLHCVSISDYPSEVVLANIRENARKNIPDHLSSKYTVDPHEWGVCDSSFATKHAHSFTRILAADCYWMPGQHLNLVRSMLHFLTLDPCGRIYAIAGFHTGRRKLAPFFTVAVEQGLELEDIFEEDGEGKRRDWQAERDGGREDPTERKKWLVIATLKRRS</sequence>
<proteinExistence type="predicted"/>
<evidence type="ECO:0000256" key="1">
    <source>
        <dbReference type="SAM" id="MobiDB-lite"/>
    </source>
</evidence>
<dbReference type="Proteomes" id="UP000269276">
    <property type="component" value="Unassembled WGS sequence"/>
</dbReference>
<reference evidence="2 3" key="1">
    <citation type="journal article" date="2018" name="BMC Genomics">
        <title>Genomic evidence for intraspecific hybridization in a clonal and extremely halotolerant yeast.</title>
        <authorList>
            <person name="Gostincar C."/>
            <person name="Stajich J.E."/>
            <person name="Zupancic J."/>
            <person name="Zalar P."/>
            <person name="Gunde-Cimerman N."/>
        </authorList>
    </citation>
    <scope>NUCLEOTIDE SEQUENCE [LARGE SCALE GENOMIC DNA]</scope>
    <source>
        <strain evidence="2 3">EXF-2682</strain>
    </source>
</reference>
<name>A0A3M7EF72_HORWE</name>
<dbReference type="EMBL" id="QWIP01000060">
    <property type="protein sequence ID" value="RMY75222.1"/>
    <property type="molecule type" value="Genomic_DNA"/>
</dbReference>
<accession>A0A3M7EF72</accession>
<dbReference type="VEuPathDB" id="FungiDB:BTJ68_05282"/>
<evidence type="ECO:0008006" key="4">
    <source>
        <dbReference type="Google" id="ProtNLM"/>
    </source>
</evidence>